<dbReference type="PANTHER" id="PTHR32552:SF81">
    <property type="entry name" value="TONB-DEPENDENT OUTER MEMBRANE RECEPTOR"/>
    <property type="match status" value="1"/>
</dbReference>
<sequence>MMRYKTLAAAIAASNLALAAQTFAQAEDAETTITNDDGAMEQVIVTATKRETELMDTPIAISAFTEEHLEKMGIKNVKDLNHVVPNLNIMVDNESSAPIITLRGVRSTNTTEWGDPAVGVHYDGIYSPRPQGALALMFDIERVEVLRGPQGTLFGRNSTVGSMNIISAKPDFEEQEGKLEVEAGKWNARSVKGMFNLPVTDTFAVRAAYMSSSNDSSFDGYWDPNQFDPRYLNLDPSDLVPVESASSDAGNNWDHTMFFSNGPYQEIEADPEDFYGAGKQYAFRLSAAWDINENMRWNGGVERFRDKGKGWISGRDCERIEDRPVVYESWGARMDGTGSCTDLWGTEDNFTAYVNVPGDTDMTLDSYRSRFEWDVTEGLQLSYVSGFQSQERSGQIDLDQGLYYYDQMLKWADTQYDSWSHEIMLASTGDSKLQWQAGYFNFKEDNDMNGHWQSQQYGAAIWRQPERIIKSEAIFAQGTYELTEDLYLTLGARRTWDSKEDIGGRNYGCWGSCFMAQYGFDPETGPGSIWDVVRWDLIDWGLPASEQSQEFKDAKQALMDAYQAAGADYFDTIRDSYAVDTENDVFEKWAATTWRVGLDYDISDDTMVYGYVANGYKGGGIGDVLFMESTITPENPTGDRFDTSYDPETVTTYEMGIKTRLFDDRLNLRANLFFSDYEGQQQTAWTNYDAVLRDVVDAQTQTVIQELQPVGTFLTRNLDDSTIKGIELEAEFAPWDGGFIGGYLTMLDTEISSDYWKKWGSEPAQVFANFEDSTPDVGVDPDEFFAERPWYRNMKGNDLPYAPKYSLAVNMSHTFTLGNGDTISPWINFSWTDESYTDMDNRDTWDIAQEDLRVYEGFDADGNPLSYTANPDFYTDTRDAYYIVNASLRYESANKAWFAEGYVHNLTDEDVNWSLWYAGNTPMANKARKSWSVKFGYQF</sequence>
<keyword evidence="8 12" id="KW-0798">TonB box</keyword>
<keyword evidence="4" id="KW-0410">Iron transport</keyword>
<evidence type="ECO:0000256" key="6">
    <source>
        <dbReference type="ARBA" id="ARBA00023004"/>
    </source>
</evidence>
<evidence type="ECO:0000313" key="17">
    <source>
        <dbReference type="Proteomes" id="UP001224392"/>
    </source>
</evidence>
<keyword evidence="2 11" id="KW-0813">Transport</keyword>
<keyword evidence="10 11" id="KW-0998">Cell outer membrane</keyword>
<dbReference type="PROSITE" id="PS52016">
    <property type="entry name" value="TONB_DEPENDENT_REC_3"/>
    <property type="match status" value="1"/>
</dbReference>
<reference evidence="16 17" key="1">
    <citation type="submission" date="2023-04" db="EMBL/GenBank/DDBJ databases">
        <title>Marinobulbifer ophiurae gen. nov., sp. Nov., isolate from tissue of brittle star Ophioplocus japonicus.</title>
        <authorList>
            <person name="Kawano K."/>
            <person name="Sawayama S."/>
            <person name="Nakagawa S."/>
        </authorList>
    </citation>
    <scope>NUCLEOTIDE SEQUENCE [LARGE SCALE GENOMIC DNA]</scope>
    <source>
        <strain evidence="16 17">NKW57</strain>
    </source>
</reference>
<organism evidence="16 17">
    <name type="scientific">Biformimicrobium ophioploci</name>
    <dbReference type="NCBI Taxonomy" id="3036711"/>
    <lineage>
        <taxon>Bacteria</taxon>
        <taxon>Pseudomonadati</taxon>
        <taxon>Pseudomonadota</taxon>
        <taxon>Gammaproteobacteria</taxon>
        <taxon>Cellvibrionales</taxon>
        <taxon>Microbulbiferaceae</taxon>
        <taxon>Biformimicrobium</taxon>
    </lineage>
</organism>
<keyword evidence="6" id="KW-0408">Iron</keyword>
<evidence type="ECO:0000256" key="12">
    <source>
        <dbReference type="RuleBase" id="RU003357"/>
    </source>
</evidence>
<dbReference type="PANTHER" id="PTHR32552">
    <property type="entry name" value="FERRICHROME IRON RECEPTOR-RELATED"/>
    <property type="match status" value="1"/>
</dbReference>
<feature type="domain" description="TonB-dependent receptor-like beta-barrel" evidence="14">
    <location>
        <begin position="352"/>
        <end position="906"/>
    </location>
</feature>
<keyword evidence="3 11" id="KW-1134">Transmembrane beta strand</keyword>
<evidence type="ECO:0008006" key="18">
    <source>
        <dbReference type="Google" id="ProtNLM"/>
    </source>
</evidence>
<keyword evidence="17" id="KW-1185">Reference proteome</keyword>
<evidence type="ECO:0000256" key="10">
    <source>
        <dbReference type="ARBA" id="ARBA00023237"/>
    </source>
</evidence>
<keyword evidence="7" id="KW-0406">Ion transport</keyword>
<evidence type="ECO:0000256" key="3">
    <source>
        <dbReference type="ARBA" id="ARBA00022452"/>
    </source>
</evidence>
<dbReference type="EMBL" id="BSYJ01000004">
    <property type="protein sequence ID" value="GMG87963.1"/>
    <property type="molecule type" value="Genomic_DNA"/>
</dbReference>
<keyword evidence="5 11" id="KW-0812">Transmembrane</keyword>
<evidence type="ECO:0000256" key="11">
    <source>
        <dbReference type="PROSITE-ProRule" id="PRU01360"/>
    </source>
</evidence>
<evidence type="ECO:0000256" key="8">
    <source>
        <dbReference type="ARBA" id="ARBA00023077"/>
    </source>
</evidence>
<evidence type="ECO:0000313" key="16">
    <source>
        <dbReference type="EMBL" id="GMG87963.1"/>
    </source>
</evidence>
<dbReference type="Gene3D" id="2.40.170.20">
    <property type="entry name" value="TonB-dependent receptor, beta-barrel domain"/>
    <property type="match status" value="3"/>
</dbReference>
<dbReference type="RefSeq" id="WP_285764574.1">
    <property type="nucleotide sequence ID" value="NZ_BSYJ01000004.1"/>
</dbReference>
<dbReference type="InterPro" id="IPR012910">
    <property type="entry name" value="Plug_dom"/>
</dbReference>
<dbReference type="InterPro" id="IPR000531">
    <property type="entry name" value="Beta-barrel_TonB"/>
</dbReference>
<evidence type="ECO:0000256" key="13">
    <source>
        <dbReference type="SAM" id="SignalP"/>
    </source>
</evidence>
<feature type="signal peptide" evidence="13">
    <location>
        <begin position="1"/>
        <end position="19"/>
    </location>
</feature>
<dbReference type="Pfam" id="PF07715">
    <property type="entry name" value="Plug"/>
    <property type="match status" value="1"/>
</dbReference>
<dbReference type="InterPro" id="IPR036942">
    <property type="entry name" value="Beta-barrel_TonB_sf"/>
</dbReference>
<dbReference type="SUPFAM" id="SSF56935">
    <property type="entry name" value="Porins"/>
    <property type="match status" value="1"/>
</dbReference>
<evidence type="ECO:0000256" key="1">
    <source>
        <dbReference type="ARBA" id="ARBA00004571"/>
    </source>
</evidence>
<dbReference type="Proteomes" id="UP001224392">
    <property type="component" value="Unassembled WGS sequence"/>
</dbReference>
<evidence type="ECO:0000256" key="2">
    <source>
        <dbReference type="ARBA" id="ARBA00022448"/>
    </source>
</evidence>
<feature type="domain" description="TonB-dependent receptor plug" evidence="15">
    <location>
        <begin position="54"/>
        <end position="161"/>
    </location>
</feature>
<evidence type="ECO:0000256" key="5">
    <source>
        <dbReference type="ARBA" id="ARBA00022692"/>
    </source>
</evidence>
<evidence type="ECO:0000259" key="15">
    <source>
        <dbReference type="Pfam" id="PF07715"/>
    </source>
</evidence>
<comment type="caution">
    <text evidence="16">The sequence shown here is derived from an EMBL/GenBank/DDBJ whole genome shotgun (WGS) entry which is preliminary data.</text>
</comment>
<keyword evidence="13" id="KW-0732">Signal</keyword>
<proteinExistence type="inferred from homology"/>
<gene>
    <name evidence="16" type="ORF">MNKW57_22840</name>
</gene>
<evidence type="ECO:0000256" key="4">
    <source>
        <dbReference type="ARBA" id="ARBA00022496"/>
    </source>
</evidence>
<evidence type="ECO:0000256" key="7">
    <source>
        <dbReference type="ARBA" id="ARBA00023065"/>
    </source>
</evidence>
<dbReference type="InterPro" id="IPR039426">
    <property type="entry name" value="TonB-dep_rcpt-like"/>
</dbReference>
<evidence type="ECO:0000259" key="14">
    <source>
        <dbReference type="Pfam" id="PF00593"/>
    </source>
</evidence>
<keyword evidence="9 11" id="KW-0472">Membrane</keyword>
<evidence type="ECO:0000256" key="9">
    <source>
        <dbReference type="ARBA" id="ARBA00023136"/>
    </source>
</evidence>
<protein>
    <recommendedName>
        <fullName evidence="18">TonB-dependent receptor</fullName>
    </recommendedName>
</protein>
<accession>A0ABQ6M0U6</accession>
<comment type="subcellular location">
    <subcellularLocation>
        <location evidence="1 11">Cell outer membrane</location>
        <topology evidence="1 11">Multi-pass membrane protein</topology>
    </subcellularLocation>
</comment>
<comment type="similarity">
    <text evidence="11 12">Belongs to the TonB-dependent receptor family.</text>
</comment>
<name>A0ABQ6M0U6_9GAMM</name>
<feature type="chain" id="PRO_5047047723" description="TonB-dependent receptor" evidence="13">
    <location>
        <begin position="20"/>
        <end position="939"/>
    </location>
</feature>
<dbReference type="Pfam" id="PF00593">
    <property type="entry name" value="TonB_dep_Rec_b-barrel"/>
    <property type="match status" value="1"/>
</dbReference>